<feature type="transmembrane region" description="Helical" evidence="6">
    <location>
        <begin position="75"/>
        <end position="97"/>
    </location>
</feature>
<feature type="transmembrane region" description="Helical" evidence="6">
    <location>
        <begin position="281"/>
        <end position="304"/>
    </location>
</feature>
<dbReference type="RefSeq" id="WP_380941527.1">
    <property type="nucleotide sequence ID" value="NZ_JBHUFC010000016.1"/>
</dbReference>
<feature type="transmembrane region" description="Helical" evidence="6">
    <location>
        <begin position="373"/>
        <end position="393"/>
    </location>
</feature>
<dbReference type="EMBL" id="JBHUFC010000016">
    <property type="protein sequence ID" value="MFD1789238.1"/>
    <property type="molecule type" value="Genomic_DNA"/>
</dbReference>
<evidence type="ECO:0000256" key="3">
    <source>
        <dbReference type="ARBA" id="ARBA00022692"/>
    </source>
</evidence>
<comment type="subcellular location">
    <subcellularLocation>
        <location evidence="1">Cell membrane</location>
        <topology evidence="1">Multi-pass membrane protein</topology>
    </subcellularLocation>
</comment>
<gene>
    <name evidence="7" type="ORF">ACFSC3_16910</name>
</gene>
<organism evidence="7 8">
    <name type="scientific">Sphingomonas floccifaciens</name>
    <dbReference type="NCBI Taxonomy" id="1844115"/>
    <lineage>
        <taxon>Bacteria</taxon>
        <taxon>Pseudomonadati</taxon>
        <taxon>Pseudomonadota</taxon>
        <taxon>Alphaproteobacteria</taxon>
        <taxon>Sphingomonadales</taxon>
        <taxon>Sphingomonadaceae</taxon>
        <taxon>Sphingomonas</taxon>
    </lineage>
</organism>
<keyword evidence="4 6" id="KW-1133">Transmembrane helix</keyword>
<evidence type="ECO:0000256" key="1">
    <source>
        <dbReference type="ARBA" id="ARBA00004651"/>
    </source>
</evidence>
<name>A0ABW4NH58_9SPHN</name>
<dbReference type="PANTHER" id="PTHR30250">
    <property type="entry name" value="PST FAMILY PREDICTED COLANIC ACID TRANSPORTER"/>
    <property type="match status" value="1"/>
</dbReference>
<dbReference type="PANTHER" id="PTHR30250:SF11">
    <property type="entry name" value="O-ANTIGEN TRANSPORTER-RELATED"/>
    <property type="match status" value="1"/>
</dbReference>
<evidence type="ECO:0000313" key="8">
    <source>
        <dbReference type="Proteomes" id="UP001597283"/>
    </source>
</evidence>
<feature type="transmembrane region" description="Helical" evidence="6">
    <location>
        <begin position="196"/>
        <end position="216"/>
    </location>
</feature>
<feature type="transmembrane region" description="Helical" evidence="6">
    <location>
        <begin position="405"/>
        <end position="426"/>
    </location>
</feature>
<dbReference type="InterPro" id="IPR050833">
    <property type="entry name" value="Poly_Biosynth_Transport"/>
</dbReference>
<dbReference type="Proteomes" id="UP001597283">
    <property type="component" value="Unassembled WGS sequence"/>
</dbReference>
<accession>A0ABW4NH58</accession>
<feature type="transmembrane region" description="Helical" evidence="6">
    <location>
        <begin position="316"/>
        <end position="334"/>
    </location>
</feature>
<keyword evidence="8" id="KW-1185">Reference proteome</keyword>
<keyword evidence="5 6" id="KW-0472">Membrane</keyword>
<evidence type="ECO:0000256" key="4">
    <source>
        <dbReference type="ARBA" id="ARBA00022989"/>
    </source>
</evidence>
<proteinExistence type="predicted"/>
<protein>
    <recommendedName>
        <fullName evidence="9">Membrane protein involved in the export of O-antigen and teichoic acid</fullName>
    </recommendedName>
</protein>
<feature type="transmembrane region" description="Helical" evidence="6">
    <location>
        <begin position="346"/>
        <end position="367"/>
    </location>
</feature>
<evidence type="ECO:0000256" key="2">
    <source>
        <dbReference type="ARBA" id="ARBA00022475"/>
    </source>
</evidence>
<evidence type="ECO:0000256" key="6">
    <source>
        <dbReference type="SAM" id="Phobius"/>
    </source>
</evidence>
<sequence>MQPLYLIAVIGTRLITVLSTLTLSYLLDPPALGRYVLVVTNALLAQMILGAWLTSIANRILTTDGSLDREGLSSIASALILVLLIAIATAAFAPLLVPMNAARLASVIALAFLLICYDTTLAIKNAAGDERGYSRLAMIRNSTAFLLSVSFVLAGYGFVGAVAGQILGTLLALIGMSSVVEMWKVARPSMDTLRALRRHISLGVAGAATLGIYIAVNAPSRNIMGHVTGVAGAGVWALCSDLFYGPLAVIGNAYGLSQIRLLYLAAQSEDENSIARTARDLFEFTLSIAIPYAIGGAIFGPRIVALVFPVAQAPNASLVVVPAILQGAGLLVLYSLASVGLARRRFGLIVAMVVTTAAAAMLGAWWGGELTRAAWYSALATCVVISIWSAWSATISIVRSRIREMAKILAACAALTLTAIIGVSLFDFPGGWLVALGLSSVAFVVAALLSGLSGFANALPPRLRTRLTRHFPVGPSMIP</sequence>
<feature type="transmembrane region" description="Helical" evidence="6">
    <location>
        <begin position="32"/>
        <end position="54"/>
    </location>
</feature>
<keyword evidence="2" id="KW-1003">Cell membrane</keyword>
<feature type="transmembrane region" description="Helical" evidence="6">
    <location>
        <begin position="432"/>
        <end position="459"/>
    </location>
</feature>
<feature type="transmembrane region" description="Helical" evidence="6">
    <location>
        <begin position="5"/>
        <end position="26"/>
    </location>
</feature>
<comment type="caution">
    <text evidence="7">The sequence shown here is derived from an EMBL/GenBank/DDBJ whole genome shotgun (WGS) entry which is preliminary data.</text>
</comment>
<evidence type="ECO:0000256" key="5">
    <source>
        <dbReference type="ARBA" id="ARBA00023136"/>
    </source>
</evidence>
<evidence type="ECO:0008006" key="9">
    <source>
        <dbReference type="Google" id="ProtNLM"/>
    </source>
</evidence>
<feature type="transmembrane region" description="Helical" evidence="6">
    <location>
        <begin position="144"/>
        <end position="176"/>
    </location>
</feature>
<feature type="transmembrane region" description="Helical" evidence="6">
    <location>
        <begin position="103"/>
        <end position="123"/>
    </location>
</feature>
<reference evidence="8" key="1">
    <citation type="journal article" date="2019" name="Int. J. Syst. Evol. Microbiol.">
        <title>The Global Catalogue of Microorganisms (GCM) 10K type strain sequencing project: providing services to taxonomists for standard genome sequencing and annotation.</title>
        <authorList>
            <consortium name="The Broad Institute Genomics Platform"/>
            <consortium name="The Broad Institute Genome Sequencing Center for Infectious Disease"/>
            <person name="Wu L."/>
            <person name="Ma J."/>
        </authorList>
    </citation>
    <scope>NUCLEOTIDE SEQUENCE [LARGE SCALE GENOMIC DNA]</scope>
    <source>
        <strain evidence="8">Q85</strain>
    </source>
</reference>
<evidence type="ECO:0000313" key="7">
    <source>
        <dbReference type="EMBL" id="MFD1789238.1"/>
    </source>
</evidence>
<keyword evidence="3 6" id="KW-0812">Transmembrane</keyword>